<dbReference type="EC" id="1.17.7.4" evidence="5"/>
<dbReference type="UniPathway" id="UPA00059">
    <property type="reaction ID" value="UER00105"/>
</dbReference>
<dbReference type="CDD" id="cd13944">
    <property type="entry name" value="lytB_ispH"/>
    <property type="match status" value="1"/>
</dbReference>
<feature type="binding site" evidence="5">
    <location>
        <position position="76"/>
    </location>
    <ligand>
        <name>isopentenyl diphosphate</name>
        <dbReference type="ChEBI" id="CHEBI:128769"/>
    </ligand>
</feature>
<dbReference type="GO" id="GO:0051539">
    <property type="term" value="F:4 iron, 4 sulfur cluster binding"/>
    <property type="evidence" value="ECO:0007669"/>
    <property type="project" value="UniProtKB-UniRule"/>
</dbReference>
<feature type="binding site" evidence="5">
    <location>
        <position position="226"/>
    </location>
    <ligand>
        <name>dimethylallyl diphosphate</name>
        <dbReference type="ChEBI" id="CHEBI:57623"/>
    </ligand>
</feature>
<keyword evidence="1 5" id="KW-0004">4Fe-4S</keyword>
<comment type="catalytic activity">
    <reaction evidence="5">
        <text>dimethylallyl diphosphate + 2 oxidized [2Fe-2S]-[ferredoxin] + H2O = (2E)-4-hydroxy-3-methylbut-2-enyl diphosphate + 2 reduced [2Fe-2S]-[ferredoxin] + 2 H(+)</text>
        <dbReference type="Rhea" id="RHEA:24825"/>
        <dbReference type="Rhea" id="RHEA-COMP:10000"/>
        <dbReference type="Rhea" id="RHEA-COMP:10001"/>
        <dbReference type="ChEBI" id="CHEBI:15377"/>
        <dbReference type="ChEBI" id="CHEBI:15378"/>
        <dbReference type="ChEBI" id="CHEBI:33737"/>
        <dbReference type="ChEBI" id="CHEBI:33738"/>
        <dbReference type="ChEBI" id="CHEBI:57623"/>
        <dbReference type="ChEBI" id="CHEBI:128753"/>
        <dbReference type="EC" id="1.17.7.4"/>
    </reaction>
</comment>
<comment type="caution">
    <text evidence="6">The sequence shown here is derived from an EMBL/GenBank/DDBJ whole genome shotgun (WGS) entry which is preliminary data.</text>
</comment>
<dbReference type="GO" id="GO:0050992">
    <property type="term" value="P:dimethylallyl diphosphate biosynthetic process"/>
    <property type="evidence" value="ECO:0007669"/>
    <property type="project" value="UniProtKB-UniRule"/>
</dbReference>
<feature type="binding site" evidence="5">
    <location>
        <position position="226"/>
    </location>
    <ligand>
        <name>isopentenyl diphosphate</name>
        <dbReference type="ChEBI" id="CHEBI:128769"/>
    </ligand>
</feature>
<evidence type="ECO:0000256" key="4">
    <source>
        <dbReference type="ARBA" id="ARBA00023014"/>
    </source>
</evidence>
<dbReference type="Gene3D" id="3.40.50.11270">
    <property type="match status" value="1"/>
</dbReference>
<evidence type="ECO:0000313" key="7">
    <source>
        <dbReference type="Proteomes" id="UP000179252"/>
    </source>
</evidence>
<feature type="binding site" evidence="5">
    <location>
        <position position="43"/>
    </location>
    <ligand>
        <name>isopentenyl diphosphate</name>
        <dbReference type="ChEBI" id="CHEBI:128769"/>
    </ligand>
</feature>
<keyword evidence="3 5" id="KW-0408">Iron</keyword>
<feature type="binding site" evidence="5">
    <location>
        <position position="227"/>
    </location>
    <ligand>
        <name>isopentenyl diphosphate</name>
        <dbReference type="ChEBI" id="CHEBI:128769"/>
    </ligand>
</feature>
<feature type="binding site" evidence="5">
    <location>
        <position position="227"/>
    </location>
    <ligand>
        <name>(2E)-4-hydroxy-3-methylbut-2-enyl diphosphate</name>
        <dbReference type="ChEBI" id="CHEBI:128753"/>
    </ligand>
</feature>
<comment type="function">
    <text evidence="5">Catalyzes the conversion of 1-hydroxy-2-methyl-2-(E)-butenyl 4-diphosphate (HMBPP) into a mixture of isopentenyl diphosphate (IPP) and dimethylallyl diphosphate (DMAPP). Acts in the terminal step of the DOXP/MEP pathway for isoprenoid precursor biosynthesis.</text>
</comment>
<dbReference type="PANTHER" id="PTHR30426">
    <property type="entry name" value="4-HYDROXY-3-METHYLBUT-2-ENYL DIPHOSPHATE REDUCTASE"/>
    <property type="match status" value="1"/>
</dbReference>
<dbReference type="PANTHER" id="PTHR30426:SF0">
    <property type="entry name" value="4-HYDROXY-3-METHYLBUT-2-ENYL DIPHOSPHATE REDUCTASE"/>
    <property type="match status" value="1"/>
</dbReference>
<feature type="binding site" evidence="5">
    <location>
        <position position="167"/>
    </location>
    <ligand>
        <name>(2E)-4-hydroxy-3-methylbut-2-enyl diphosphate</name>
        <dbReference type="ChEBI" id="CHEBI:128753"/>
    </ligand>
</feature>
<dbReference type="NCBIfam" id="TIGR00216">
    <property type="entry name" value="ispH_lytB"/>
    <property type="match status" value="1"/>
</dbReference>
<evidence type="ECO:0000313" key="6">
    <source>
        <dbReference type="EMBL" id="OGD84871.1"/>
    </source>
</evidence>
<evidence type="ECO:0000256" key="2">
    <source>
        <dbReference type="ARBA" id="ARBA00022723"/>
    </source>
</evidence>
<dbReference type="Gene3D" id="3.40.1010.20">
    <property type="entry name" value="4-hydroxy-3-methylbut-2-enyl diphosphate reductase, catalytic domain"/>
    <property type="match status" value="2"/>
</dbReference>
<evidence type="ECO:0000256" key="1">
    <source>
        <dbReference type="ARBA" id="ARBA00022485"/>
    </source>
</evidence>
<comment type="catalytic activity">
    <reaction evidence="5">
        <text>isopentenyl diphosphate + 2 oxidized [2Fe-2S]-[ferredoxin] + H2O = (2E)-4-hydroxy-3-methylbut-2-enyl diphosphate + 2 reduced [2Fe-2S]-[ferredoxin] + 2 H(+)</text>
        <dbReference type="Rhea" id="RHEA:24488"/>
        <dbReference type="Rhea" id="RHEA-COMP:10000"/>
        <dbReference type="Rhea" id="RHEA-COMP:10001"/>
        <dbReference type="ChEBI" id="CHEBI:15377"/>
        <dbReference type="ChEBI" id="CHEBI:15378"/>
        <dbReference type="ChEBI" id="CHEBI:33737"/>
        <dbReference type="ChEBI" id="CHEBI:33738"/>
        <dbReference type="ChEBI" id="CHEBI:128753"/>
        <dbReference type="ChEBI" id="CHEBI:128769"/>
        <dbReference type="EC" id="1.17.7.4"/>
    </reaction>
</comment>
<dbReference type="UniPathway" id="UPA00056">
    <property type="reaction ID" value="UER00097"/>
</dbReference>
<feature type="binding site" evidence="5">
    <location>
        <position position="126"/>
    </location>
    <ligand>
        <name>dimethylallyl diphosphate</name>
        <dbReference type="ChEBI" id="CHEBI:57623"/>
    </ligand>
</feature>
<comment type="similarity">
    <text evidence="5">Belongs to the IspH family.</text>
</comment>
<feature type="binding site" evidence="5">
    <location>
        <position position="269"/>
    </location>
    <ligand>
        <name>isopentenyl diphosphate</name>
        <dbReference type="ChEBI" id="CHEBI:128769"/>
    </ligand>
</feature>
<keyword evidence="5" id="KW-0414">Isoprene biosynthesis</keyword>
<feature type="binding site" evidence="5">
    <location>
        <position position="225"/>
    </location>
    <ligand>
        <name>dimethylallyl diphosphate</name>
        <dbReference type="ChEBI" id="CHEBI:57623"/>
    </ligand>
</feature>
<feature type="binding site" evidence="5">
    <location>
        <position position="225"/>
    </location>
    <ligand>
        <name>(2E)-4-hydroxy-3-methylbut-2-enyl diphosphate</name>
        <dbReference type="ChEBI" id="CHEBI:128753"/>
    </ligand>
</feature>
<feature type="binding site" evidence="5">
    <location>
        <position position="126"/>
    </location>
    <ligand>
        <name>(2E)-4-hydroxy-3-methylbut-2-enyl diphosphate</name>
        <dbReference type="ChEBI" id="CHEBI:128753"/>
    </ligand>
</feature>
<dbReference type="GO" id="GO:0019288">
    <property type="term" value="P:isopentenyl diphosphate biosynthetic process, methylerythritol 4-phosphate pathway"/>
    <property type="evidence" value="ECO:0007669"/>
    <property type="project" value="UniProtKB-UniRule"/>
</dbReference>
<dbReference type="GO" id="GO:0016114">
    <property type="term" value="P:terpenoid biosynthetic process"/>
    <property type="evidence" value="ECO:0007669"/>
    <property type="project" value="UniProtKB-UniRule"/>
</dbReference>
<dbReference type="Pfam" id="PF02401">
    <property type="entry name" value="LYTB"/>
    <property type="match status" value="1"/>
</dbReference>
<evidence type="ECO:0000256" key="5">
    <source>
        <dbReference type="HAMAP-Rule" id="MF_00191"/>
    </source>
</evidence>
<keyword evidence="5" id="KW-0560">Oxidoreductase</keyword>
<feature type="active site" description="Proton donor" evidence="5">
    <location>
        <position position="128"/>
    </location>
</feature>
<comment type="cofactor">
    <cofactor evidence="5">
        <name>[4Fe-4S] cluster</name>
        <dbReference type="ChEBI" id="CHEBI:49883"/>
    </cofactor>
    <text evidence="5">Binds 1 [4Fe-4S] cluster per subunit.</text>
</comment>
<keyword evidence="4 5" id="KW-0411">Iron-sulfur</keyword>
<feature type="binding site" evidence="5">
    <location>
        <position position="269"/>
    </location>
    <ligand>
        <name>dimethylallyl diphosphate</name>
        <dbReference type="ChEBI" id="CHEBI:57623"/>
    </ligand>
</feature>
<dbReference type="GO" id="GO:0051745">
    <property type="term" value="F:4-hydroxy-3-methylbut-2-enyl diphosphate reductase activity"/>
    <property type="evidence" value="ECO:0007669"/>
    <property type="project" value="UniProtKB-UniRule"/>
</dbReference>
<feature type="binding site" evidence="5">
    <location>
        <position position="43"/>
    </location>
    <ligand>
        <name>(2E)-4-hydroxy-3-methylbut-2-enyl diphosphate</name>
        <dbReference type="ChEBI" id="CHEBI:128753"/>
    </ligand>
</feature>
<keyword evidence="2 5" id="KW-0479">Metal-binding</keyword>
<feature type="binding site" evidence="5">
    <location>
        <position position="76"/>
    </location>
    <ligand>
        <name>(2E)-4-hydroxy-3-methylbut-2-enyl diphosphate</name>
        <dbReference type="ChEBI" id="CHEBI:128753"/>
    </ligand>
</feature>
<feature type="binding site" evidence="5">
    <location>
        <position position="14"/>
    </location>
    <ligand>
        <name>[4Fe-4S] cluster</name>
        <dbReference type="ChEBI" id="CHEBI:49883"/>
    </ligand>
</feature>
<dbReference type="NCBIfam" id="NF002190">
    <property type="entry name" value="PRK01045.1-4"/>
    <property type="match status" value="1"/>
</dbReference>
<accession>A0A1F5FZ41</accession>
<comment type="pathway">
    <text evidence="5">Isoprenoid biosynthesis; isopentenyl diphosphate biosynthesis via DXP pathway; isopentenyl diphosphate from 1-deoxy-D-xylulose 5-phosphate: step 6/6.</text>
</comment>
<evidence type="ECO:0000256" key="3">
    <source>
        <dbReference type="ARBA" id="ARBA00023004"/>
    </source>
</evidence>
<dbReference type="InterPro" id="IPR003451">
    <property type="entry name" value="LytB/IspH"/>
</dbReference>
<name>A0A1F5FZ41_9BACT</name>
<feature type="binding site" evidence="5">
    <location>
        <position position="225"/>
    </location>
    <ligand>
        <name>isopentenyl diphosphate</name>
        <dbReference type="ChEBI" id="CHEBI:128769"/>
    </ligand>
</feature>
<feature type="binding site" evidence="5">
    <location>
        <position position="226"/>
    </location>
    <ligand>
        <name>(2E)-4-hydroxy-3-methylbut-2-enyl diphosphate</name>
        <dbReference type="ChEBI" id="CHEBI:128753"/>
    </ligand>
</feature>
<reference evidence="6 7" key="1">
    <citation type="journal article" date="2016" name="Nat. Commun.">
        <title>Thousands of microbial genomes shed light on interconnected biogeochemical processes in an aquifer system.</title>
        <authorList>
            <person name="Anantharaman K."/>
            <person name="Brown C.T."/>
            <person name="Hug L.A."/>
            <person name="Sharon I."/>
            <person name="Castelle C.J."/>
            <person name="Probst A.J."/>
            <person name="Thomas B.C."/>
            <person name="Singh A."/>
            <person name="Wilkins M.J."/>
            <person name="Karaoz U."/>
            <person name="Brodie E.L."/>
            <person name="Williams K.H."/>
            <person name="Hubbard S.S."/>
            <person name="Banfield J.F."/>
        </authorList>
    </citation>
    <scope>NUCLEOTIDE SEQUENCE [LARGE SCALE GENOMIC DNA]</scope>
</reference>
<dbReference type="AlphaFoldDB" id="A0A1F5FZ41"/>
<organism evidence="6 7">
    <name type="scientific">Candidatus Curtissbacteria bacterium RBG_13_40_7</name>
    <dbReference type="NCBI Taxonomy" id="1797706"/>
    <lineage>
        <taxon>Bacteria</taxon>
        <taxon>Candidatus Curtissiibacteriota</taxon>
    </lineage>
</organism>
<proteinExistence type="inferred from homology"/>
<gene>
    <name evidence="5" type="primary">ispH</name>
    <name evidence="6" type="ORF">A2165_03410</name>
</gene>
<feature type="binding site" evidence="5">
    <location>
        <position position="197"/>
    </location>
    <ligand>
        <name>[4Fe-4S] cluster</name>
        <dbReference type="ChEBI" id="CHEBI:49883"/>
    </ligand>
</feature>
<dbReference type="EMBL" id="MFAU01000009">
    <property type="protein sequence ID" value="OGD84871.1"/>
    <property type="molecule type" value="Genomic_DNA"/>
</dbReference>
<feature type="binding site" evidence="5">
    <location>
        <position position="98"/>
    </location>
    <ligand>
        <name>[4Fe-4S] cluster</name>
        <dbReference type="ChEBI" id="CHEBI:49883"/>
    </ligand>
</feature>
<dbReference type="GO" id="GO:0046872">
    <property type="term" value="F:metal ion binding"/>
    <property type="evidence" value="ECO:0007669"/>
    <property type="project" value="UniProtKB-KW"/>
</dbReference>
<sequence length="332" mass="37075">MINKILLVSPRGFCAGVDRAIDVVETALEIFGPPVYVKHAIVHNTHVVSDLEEKGAVFVENLDEIPRGSIVIFSAHGTDPRLKEEARSYGHKVIDATCPLVTKVHLEAVRYAREGYFIIYIGHRGHPEPVGVFGEVPKEAIVLIERADEVEKLEVPQDQKLIFLTQTTLSISDTLETIKRLQKRFPNIISPPSGDICYATTNRQSAARRLAQKSGLVLVIGSKTSSNSKRLVEVCRQEGTKAYLVDDEKMVDQRWLRGVETLGITSGASAPEYLVLKLADFIKRKNPSALVENFDVFKEEIKFPLPDDLADLARITDRGAIWVEKHRVSSQR</sequence>
<feature type="binding site" evidence="5">
    <location>
        <position position="227"/>
    </location>
    <ligand>
        <name>dimethylallyl diphosphate</name>
        <dbReference type="ChEBI" id="CHEBI:57623"/>
    </ligand>
</feature>
<protein>
    <recommendedName>
        <fullName evidence="5">4-hydroxy-3-methylbut-2-enyl diphosphate reductase</fullName>
        <shortName evidence="5">HMBPP reductase</shortName>
        <ecNumber evidence="5">1.17.7.4</ecNumber>
    </recommendedName>
</protein>
<feature type="binding site" evidence="5">
    <location>
        <position position="43"/>
    </location>
    <ligand>
        <name>dimethylallyl diphosphate</name>
        <dbReference type="ChEBI" id="CHEBI:57623"/>
    </ligand>
</feature>
<feature type="binding site" evidence="5">
    <location>
        <position position="269"/>
    </location>
    <ligand>
        <name>(2E)-4-hydroxy-3-methylbut-2-enyl diphosphate</name>
        <dbReference type="ChEBI" id="CHEBI:128753"/>
    </ligand>
</feature>
<comment type="pathway">
    <text evidence="5">Isoprenoid biosynthesis; dimethylallyl diphosphate biosynthesis; dimethylallyl diphosphate from (2E)-4-hydroxy-3-methylbutenyl diphosphate: step 1/1.</text>
</comment>
<feature type="binding site" evidence="5">
    <location>
        <position position="126"/>
    </location>
    <ligand>
        <name>isopentenyl diphosphate</name>
        <dbReference type="ChEBI" id="CHEBI:128769"/>
    </ligand>
</feature>
<dbReference type="HAMAP" id="MF_00191">
    <property type="entry name" value="IspH"/>
    <property type="match status" value="1"/>
</dbReference>
<dbReference type="Proteomes" id="UP000179252">
    <property type="component" value="Unassembled WGS sequence"/>
</dbReference>
<feature type="binding site" evidence="5">
    <location>
        <position position="76"/>
    </location>
    <ligand>
        <name>dimethylallyl diphosphate</name>
        <dbReference type="ChEBI" id="CHEBI:57623"/>
    </ligand>
</feature>